<evidence type="ECO:0000313" key="1">
    <source>
        <dbReference type="EMBL" id="QPG58990.1"/>
    </source>
</evidence>
<keyword evidence="2" id="KW-1185">Reference proteome</keyword>
<dbReference type="EMBL" id="CP045503">
    <property type="protein sequence ID" value="QPG58990.1"/>
    <property type="molecule type" value="Genomic_DNA"/>
</dbReference>
<protein>
    <recommendedName>
        <fullName evidence="3">Phage protein</fullName>
    </recommendedName>
</protein>
<dbReference type="Proteomes" id="UP000316416">
    <property type="component" value="Chromosome"/>
</dbReference>
<evidence type="ECO:0008006" key="3">
    <source>
        <dbReference type="Google" id="ProtNLM"/>
    </source>
</evidence>
<organism evidence="1 2">
    <name type="scientific">Shewanella eurypsychrophilus</name>
    <dbReference type="NCBI Taxonomy" id="2593656"/>
    <lineage>
        <taxon>Bacteria</taxon>
        <taxon>Pseudomonadati</taxon>
        <taxon>Pseudomonadota</taxon>
        <taxon>Gammaproteobacteria</taxon>
        <taxon>Alteromonadales</taxon>
        <taxon>Shewanellaceae</taxon>
        <taxon>Shewanella</taxon>
    </lineage>
</organism>
<proteinExistence type="predicted"/>
<dbReference type="RefSeq" id="WP_142874609.1">
    <property type="nucleotide sequence ID" value="NZ_CP045503.2"/>
</dbReference>
<gene>
    <name evidence="1" type="ORF">FM038_017370</name>
</gene>
<accession>A0ABX6V972</accession>
<sequence>MMHEIELSAAAVLAAKKLFNHLTVDDLSAAGFTEEDEAAFGELYRGVQGYIEELEMTEGSEA</sequence>
<evidence type="ECO:0000313" key="2">
    <source>
        <dbReference type="Proteomes" id="UP000316416"/>
    </source>
</evidence>
<name>A0ABX6V972_9GAMM</name>
<reference evidence="1" key="1">
    <citation type="submission" date="2021-07" db="EMBL/GenBank/DDBJ databases">
        <title>Shewanella sp. YLB-07 whole genome sequence.</title>
        <authorList>
            <person name="Yu L."/>
        </authorList>
    </citation>
    <scope>NUCLEOTIDE SEQUENCE</scope>
    <source>
        <strain evidence="1">YLB-08</strain>
    </source>
</reference>